<reference evidence="2" key="2">
    <citation type="journal article" date="2021" name="PeerJ">
        <title>Extensive microbial diversity within the chicken gut microbiome revealed by metagenomics and culture.</title>
        <authorList>
            <person name="Gilroy R."/>
            <person name="Ravi A."/>
            <person name="Getino M."/>
            <person name="Pursley I."/>
            <person name="Horton D.L."/>
            <person name="Alikhan N.F."/>
            <person name="Baker D."/>
            <person name="Gharbi K."/>
            <person name="Hall N."/>
            <person name="Watson M."/>
            <person name="Adriaenssens E.M."/>
            <person name="Foster-Nyarko E."/>
            <person name="Jarju S."/>
            <person name="Secka A."/>
            <person name="Antonio M."/>
            <person name="Oren A."/>
            <person name="Chaudhuri R.R."/>
            <person name="La Ragione R."/>
            <person name="Hildebrand F."/>
            <person name="Pallen M.J."/>
        </authorList>
    </citation>
    <scope>NUCLEOTIDE SEQUENCE</scope>
    <source>
        <strain evidence="2">CHK160-1198</strain>
    </source>
</reference>
<gene>
    <name evidence="2" type="ORF">IAB06_05380</name>
</gene>
<evidence type="ECO:0000313" key="3">
    <source>
        <dbReference type="Proteomes" id="UP000824099"/>
    </source>
</evidence>
<evidence type="ECO:0000259" key="1">
    <source>
        <dbReference type="Pfam" id="PF09983"/>
    </source>
</evidence>
<dbReference type="InterPro" id="IPR024534">
    <property type="entry name" value="JetD_C"/>
</dbReference>
<name>A0A9D1SLB5_9FIRM</name>
<proteinExistence type="predicted"/>
<dbReference type="AlphaFoldDB" id="A0A9D1SLB5"/>
<dbReference type="EMBL" id="DVNI01000085">
    <property type="protein sequence ID" value="HIU64446.1"/>
    <property type="molecule type" value="Genomic_DNA"/>
</dbReference>
<sequence>MLANEYGFTDFKPLSYGSSLSVIDLQAGTITIAESVKKIISIENRANYLEYIAKMKKNDELVLYHAGHYSPSKKKFFVAVNSSMPKDCNWYHWGDIDLGGFSMLGRLRREINPHIFPYRMSKEELIRYDQYCGKITESYADKLRRIKGKPEIIDCASCIQYMIDKKIRLEQESMLLM</sequence>
<feature type="domain" description="Wadjet protein JetD C-terminal" evidence="1">
    <location>
        <begin position="25"/>
        <end position="174"/>
    </location>
</feature>
<organism evidence="2 3">
    <name type="scientific">Candidatus Avacidaminococcus intestinavium</name>
    <dbReference type="NCBI Taxonomy" id="2840684"/>
    <lineage>
        <taxon>Bacteria</taxon>
        <taxon>Bacillati</taxon>
        <taxon>Bacillota</taxon>
        <taxon>Negativicutes</taxon>
        <taxon>Acidaminococcales</taxon>
        <taxon>Acidaminococcaceae</taxon>
        <taxon>Acidaminococcaceae incertae sedis</taxon>
        <taxon>Candidatus Avacidaminococcus</taxon>
    </lineage>
</organism>
<comment type="caution">
    <text evidence="2">The sequence shown here is derived from an EMBL/GenBank/DDBJ whole genome shotgun (WGS) entry which is preliminary data.</text>
</comment>
<reference evidence="2" key="1">
    <citation type="submission" date="2020-10" db="EMBL/GenBank/DDBJ databases">
        <authorList>
            <person name="Gilroy R."/>
        </authorList>
    </citation>
    <scope>NUCLEOTIDE SEQUENCE</scope>
    <source>
        <strain evidence="2">CHK160-1198</strain>
    </source>
</reference>
<protein>
    <recommendedName>
        <fullName evidence="1">Wadjet protein JetD C-terminal domain-containing protein</fullName>
    </recommendedName>
</protein>
<dbReference type="Pfam" id="PF09983">
    <property type="entry name" value="JetD_C"/>
    <property type="match status" value="1"/>
</dbReference>
<evidence type="ECO:0000313" key="2">
    <source>
        <dbReference type="EMBL" id="HIU64446.1"/>
    </source>
</evidence>
<accession>A0A9D1SLB5</accession>
<dbReference type="Proteomes" id="UP000824099">
    <property type="component" value="Unassembled WGS sequence"/>
</dbReference>